<sequence length="544" mass="62149">MKKLAYYIPLLFLCFCSLIACSEKDQLEVIDKEEPEGQSPEEPVDLGNFTSDHQHNLNVIYFVPADIEPLERYHERLSGVMLYMQDWYAQEMARYGFDKTFGLLKSEVDPSYVKVLVIRGKNNQEYYPYEGGGSKAIQEIKEYFEQHPEDNHGAHTLVFMPSREGDNGWNAGGVPFYGLGKWCFALDYKNFDMKYFGSNSKEADDHWIGGTIHELGHGLNLPHNKHKATDNWISMMAWGNHEFASAPENVRFTLADALILNNNQIVNKNSAVTYYTQTPEFNLKAMRIYADAQNLYVSGKFETDVPVNGVIVYNDPKTSESDADYNAVTWGTKQIEPDNSFSLTMPLEGIDKDFQQYPFELRIRFCHENGNFTVQKYSYQFQSGRPDIDIHLKEVEELPKDTWSVIAVSSEELVGEGADNGAAAYLIDQDAASFWHSQWYQAKPDYPHSFTVDMGATHEVKGLVFDQRGEKYNGRVKDYTLEVSNDNTSWTKVGDFTLSDAQRIVKDLDMSQTFRYFKITIISGYDNGSGENVFFTHLAEIGVY</sequence>
<dbReference type="PROSITE" id="PS51257">
    <property type="entry name" value="PROKAR_LIPOPROTEIN"/>
    <property type="match status" value="1"/>
</dbReference>
<evidence type="ECO:0000256" key="1">
    <source>
        <dbReference type="SAM" id="SignalP"/>
    </source>
</evidence>
<comment type="caution">
    <text evidence="3">The sequence shown here is derived from an EMBL/GenBank/DDBJ whole genome shotgun (WGS) entry which is preliminary data.</text>
</comment>
<reference evidence="3 4" key="1">
    <citation type="submission" date="2024-04" db="EMBL/GenBank/DDBJ databases">
        <title>Novel genus in family Flammeovirgaceae.</title>
        <authorList>
            <person name="Nguyen T.H."/>
            <person name="Vuong T.Q."/>
            <person name="Le H."/>
            <person name="Kim S.-G."/>
        </authorList>
    </citation>
    <scope>NUCLEOTIDE SEQUENCE [LARGE SCALE GENOMIC DNA]</scope>
    <source>
        <strain evidence="3 4">JCM 23209</strain>
    </source>
</reference>
<feature type="chain" id="PRO_5043522023" evidence="1">
    <location>
        <begin position="23"/>
        <end position="544"/>
    </location>
</feature>
<keyword evidence="4" id="KW-1185">Reference proteome</keyword>
<dbReference type="SUPFAM" id="SSF49785">
    <property type="entry name" value="Galactose-binding domain-like"/>
    <property type="match status" value="1"/>
</dbReference>
<name>A0AAW9RVN0_9BACT</name>
<dbReference type="InterPro" id="IPR008979">
    <property type="entry name" value="Galactose-bd-like_sf"/>
</dbReference>
<dbReference type="AlphaFoldDB" id="A0AAW9RVN0"/>
<accession>A0AAW9RVN0</accession>
<feature type="signal peptide" evidence="1">
    <location>
        <begin position="1"/>
        <end position="22"/>
    </location>
</feature>
<protein>
    <submittedName>
        <fullName evidence="3">Discoidin domain-containing protein</fullName>
    </submittedName>
</protein>
<keyword evidence="1" id="KW-0732">Signal</keyword>
<dbReference type="PROSITE" id="PS50022">
    <property type="entry name" value="FA58C_3"/>
    <property type="match status" value="1"/>
</dbReference>
<evidence type="ECO:0000313" key="4">
    <source>
        <dbReference type="Proteomes" id="UP001403385"/>
    </source>
</evidence>
<dbReference type="RefSeq" id="WP_346820527.1">
    <property type="nucleotide sequence ID" value="NZ_JBDKWZ010000003.1"/>
</dbReference>
<dbReference type="Proteomes" id="UP001403385">
    <property type="component" value="Unassembled WGS sequence"/>
</dbReference>
<dbReference type="InterPro" id="IPR000421">
    <property type="entry name" value="FA58C"/>
</dbReference>
<gene>
    <name evidence="3" type="ORF">AAG747_07475</name>
</gene>
<proteinExistence type="predicted"/>
<evidence type="ECO:0000259" key="2">
    <source>
        <dbReference type="PROSITE" id="PS50022"/>
    </source>
</evidence>
<organism evidence="3 4">
    <name type="scientific">Rapidithrix thailandica</name>
    <dbReference type="NCBI Taxonomy" id="413964"/>
    <lineage>
        <taxon>Bacteria</taxon>
        <taxon>Pseudomonadati</taxon>
        <taxon>Bacteroidota</taxon>
        <taxon>Cytophagia</taxon>
        <taxon>Cytophagales</taxon>
        <taxon>Flammeovirgaceae</taxon>
        <taxon>Rapidithrix</taxon>
    </lineage>
</organism>
<dbReference type="EMBL" id="JBDKWZ010000003">
    <property type="protein sequence ID" value="MEN7547742.1"/>
    <property type="molecule type" value="Genomic_DNA"/>
</dbReference>
<dbReference type="Gene3D" id="2.60.120.260">
    <property type="entry name" value="Galactose-binding domain-like"/>
    <property type="match status" value="1"/>
</dbReference>
<dbReference type="Pfam" id="PF00754">
    <property type="entry name" value="F5_F8_type_C"/>
    <property type="match status" value="1"/>
</dbReference>
<evidence type="ECO:0000313" key="3">
    <source>
        <dbReference type="EMBL" id="MEN7547742.1"/>
    </source>
</evidence>
<feature type="domain" description="F5/8 type C" evidence="2">
    <location>
        <begin position="383"/>
        <end position="543"/>
    </location>
</feature>